<dbReference type="Gene3D" id="1.20.1050.10">
    <property type="match status" value="1"/>
</dbReference>
<dbReference type="InterPro" id="IPR036282">
    <property type="entry name" value="Glutathione-S-Trfase_C_sf"/>
</dbReference>
<evidence type="ECO:0000259" key="3">
    <source>
        <dbReference type="PROSITE" id="PS50405"/>
    </source>
</evidence>
<feature type="domain" description="GST N-terminal" evidence="2">
    <location>
        <begin position="2"/>
        <end position="85"/>
    </location>
</feature>
<dbReference type="RefSeq" id="XP_040731248.1">
    <property type="nucleotide sequence ID" value="XM_040874923.1"/>
</dbReference>
<reference evidence="4 5" key="1">
    <citation type="journal article" date="2017" name="Biotechnol. Biofuels">
        <title>Differential beta-glucosidase expression as a function of carbon source availability in Talaromyces amestolkiae: a genomic and proteomic approach.</title>
        <authorList>
            <person name="de Eugenio L.I."/>
            <person name="Mendez-Liter J.A."/>
            <person name="Nieto-Dominguez M."/>
            <person name="Alonso L."/>
            <person name="Gil-Munoz J."/>
            <person name="Barriuso J."/>
            <person name="Prieto A."/>
            <person name="Martinez M.J."/>
        </authorList>
    </citation>
    <scope>NUCLEOTIDE SEQUENCE [LARGE SCALE GENOMIC DNA]</scope>
    <source>
        <strain evidence="4 5">CIB</strain>
    </source>
</reference>
<dbReference type="InterPro" id="IPR040079">
    <property type="entry name" value="Glutathione_S-Trfase"/>
</dbReference>
<gene>
    <name evidence="4" type="ORF">BHQ10_002744</name>
</gene>
<dbReference type="OrthoDB" id="2309723at2759"/>
<feature type="domain" description="GST C-terminal" evidence="3">
    <location>
        <begin position="90"/>
        <end position="222"/>
    </location>
</feature>
<dbReference type="PANTHER" id="PTHR44051">
    <property type="entry name" value="GLUTATHIONE S-TRANSFERASE-RELATED"/>
    <property type="match status" value="1"/>
</dbReference>
<evidence type="ECO:0000259" key="2">
    <source>
        <dbReference type="PROSITE" id="PS50404"/>
    </source>
</evidence>
<dbReference type="CDD" id="cd03057">
    <property type="entry name" value="GST_N_Beta"/>
    <property type="match status" value="1"/>
</dbReference>
<sequence>MTAPIKFYYSPGSCSFAVHILLFEANVPFEPARIEMGNFPQEFLALNPKGRVPVIILKDEYNNDQVITEAPAILTAVSLQVPERKFLGSNNLETVRVYEWMCWIAGVLHGQGFGGFWRPERYINDPTDEDALRLRKKGLETVLSSYDTIESKLNASSAISHSPFAVGSAMTVVDPYLAVFYRWGFRNLELDMTQYPKYTALWKELEKLDSFQQALERQTGSW</sequence>
<dbReference type="SUPFAM" id="SSF52833">
    <property type="entry name" value="Thioredoxin-like"/>
    <property type="match status" value="1"/>
</dbReference>
<dbReference type="GeneID" id="63791960"/>
<dbReference type="CDD" id="cd03188">
    <property type="entry name" value="GST_C_Beta"/>
    <property type="match status" value="1"/>
</dbReference>
<dbReference type="InterPro" id="IPR010987">
    <property type="entry name" value="Glutathione-S-Trfase_C-like"/>
</dbReference>
<comment type="caution">
    <text evidence="4">The sequence shown here is derived from an EMBL/GenBank/DDBJ whole genome shotgun (WGS) entry which is preliminary data.</text>
</comment>
<dbReference type="Proteomes" id="UP000249363">
    <property type="component" value="Unassembled WGS sequence"/>
</dbReference>
<evidence type="ECO:0000256" key="1">
    <source>
        <dbReference type="ARBA" id="ARBA00007409"/>
    </source>
</evidence>
<protein>
    <recommendedName>
        <fullName evidence="6">GST N-terminal domain-containing protein</fullName>
    </recommendedName>
</protein>
<dbReference type="Pfam" id="PF02798">
    <property type="entry name" value="GST_N"/>
    <property type="match status" value="1"/>
</dbReference>
<dbReference type="SFLD" id="SFLDS00019">
    <property type="entry name" value="Glutathione_Transferase_(cytos"/>
    <property type="match status" value="1"/>
</dbReference>
<dbReference type="InterPro" id="IPR036249">
    <property type="entry name" value="Thioredoxin-like_sf"/>
</dbReference>
<evidence type="ECO:0000313" key="4">
    <source>
        <dbReference type="EMBL" id="RAO66732.1"/>
    </source>
</evidence>
<accession>A0A364KT57</accession>
<proteinExistence type="inferred from homology"/>
<dbReference type="InterPro" id="IPR004045">
    <property type="entry name" value="Glutathione_S-Trfase_N"/>
</dbReference>
<evidence type="ECO:0008006" key="6">
    <source>
        <dbReference type="Google" id="ProtNLM"/>
    </source>
</evidence>
<dbReference type="AlphaFoldDB" id="A0A364KT57"/>
<dbReference type="PROSITE" id="PS50405">
    <property type="entry name" value="GST_CTER"/>
    <property type="match status" value="1"/>
</dbReference>
<dbReference type="Gene3D" id="3.40.30.10">
    <property type="entry name" value="Glutaredoxin"/>
    <property type="match status" value="1"/>
</dbReference>
<dbReference type="STRING" id="1196081.A0A364KT57"/>
<name>A0A364KT57_TALAM</name>
<keyword evidence="5" id="KW-1185">Reference proteome</keyword>
<dbReference type="PANTHER" id="PTHR44051:SF8">
    <property type="entry name" value="GLUTATHIONE S-TRANSFERASE GSTA"/>
    <property type="match status" value="1"/>
</dbReference>
<evidence type="ECO:0000313" key="5">
    <source>
        <dbReference type="Proteomes" id="UP000249363"/>
    </source>
</evidence>
<organism evidence="4 5">
    <name type="scientific">Talaromyces amestolkiae</name>
    <dbReference type="NCBI Taxonomy" id="1196081"/>
    <lineage>
        <taxon>Eukaryota</taxon>
        <taxon>Fungi</taxon>
        <taxon>Dikarya</taxon>
        <taxon>Ascomycota</taxon>
        <taxon>Pezizomycotina</taxon>
        <taxon>Eurotiomycetes</taxon>
        <taxon>Eurotiomycetidae</taxon>
        <taxon>Eurotiales</taxon>
        <taxon>Trichocomaceae</taxon>
        <taxon>Talaromyces</taxon>
        <taxon>Talaromyces sect. Talaromyces</taxon>
    </lineage>
</organism>
<dbReference type="PROSITE" id="PS50404">
    <property type="entry name" value="GST_NTER"/>
    <property type="match status" value="1"/>
</dbReference>
<dbReference type="EMBL" id="MIKG01000004">
    <property type="protein sequence ID" value="RAO66732.1"/>
    <property type="molecule type" value="Genomic_DNA"/>
</dbReference>
<comment type="similarity">
    <text evidence="1">Belongs to the GST superfamily.</text>
</comment>
<dbReference type="SUPFAM" id="SSF47616">
    <property type="entry name" value="GST C-terminal domain-like"/>
    <property type="match status" value="1"/>
</dbReference>